<evidence type="ECO:0000256" key="1">
    <source>
        <dbReference type="SAM" id="Phobius"/>
    </source>
</evidence>
<gene>
    <name evidence="3" type="ORF">CCMP2556_LOCUS2603</name>
</gene>
<dbReference type="InterPro" id="IPR019402">
    <property type="entry name" value="CWH43_N"/>
</dbReference>
<feature type="transmembrane region" description="Helical" evidence="1">
    <location>
        <begin position="68"/>
        <end position="86"/>
    </location>
</feature>
<proteinExistence type="predicted"/>
<comment type="caution">
    <text evidence="3">The sequence shown here is derived from an EMBL/GenBank/DDBJ whole genome shotgun (WGS) entry which is preliminary data.</text>
</comment>
<keyword evidence="1" id="KW-1133">Transmembrane helix</keyword>
<dbReference type="EMBL" id="CAXAMN010001002">
    <property type="protein sequence ID" value="CAK8991817.1"/>
    <property type="molecule type" value="Genomic_DNA"/>
</dbReference>
<accession>A0ABP0HQ01</accession>
<keyword evidence="1" id="KW-0472">Membrane</keyword>
<protein>
    <recommendedName>
        <fullName evidence="2">CWH43-like N-terminal domain-containing protein</fullName>
    </recommendedName>
</protein>
<evidence type="ECO:0000259" key="2">
    <source>
        <dbReference type="Pfam" id="PF10277"/>
    </source>
</evidence>
<name>A0ABP0HQ01_9DINO</name>
<dbReference type="Proteomes" id="UP001642484">
    <property type="component" value="Unassembled WGS sequence"/>
</dbReference>
<evidence type="ECO:0000313" key="3">
    <source>
        <dbReference type="EMBL" id="CAK8991817.1"/>
    </source>
</evidence>
<dbReference type="Pfam" id="PF10277">
    <property type="entry name" value="Frag1"/>
    <property type="match status" value="1"/>
</dbReference>
<feature type="transmembrane region" description="Helical" evidence="1">
    <location>
        <begin position="117"/>
        <end position="142"/>
    </location>
</feature>
<feature type="transmembrane region" description="Helical" evidence="1">
    <location>
        <begin position="206"/>
        <end position="228"/>
    </location>
</feature>
<keyword evidence="4" id="KW-1185">Reference proteome</keyword>
<sequence>MLIAYWANSCPTVLFSPSLFHSGNWNPSGPPIALVLRSSQNAMAEGTAPSQAICALARSRAAVLWPPLAMLILAVLIVISHILAVLSGKCEVLEAGIQRTAYVEEISITTRKPPESYIWTLGVAVTWVLFLLPSTFFIHLAFFRPSSSRLRTRLRTWLRWGFLGISEAFFVLASLALVGLATITHSGTILENQHQIPEGGLIHQQLSILFFLASFLSGGFFLAARALQWRSATKWERRSFWLKLAVLIFLILCVSQLVPLLILELIPPLRSGEEVRAKNLRGLTQRLSVLGIMVFTASYAWDIKGMQERLKYQEEAAAVEEVITVEG</sequence>
<feature type="transmembrane region" description="Helical" evidence="1">
    <location>
        <begin position="240"/>
        <end position="263"/>
    </location>
</feature>
<feature type="domain" description="CWH43-like N-terminal" evidence="2">
    <location>
        <begin position="67"/>
        <end position="305"/>
    </location>
</feature>
<evidence type="ECO:0000313" key="4">
    <source>
        <dbReference type="Proteomes" id="UP001642484"/>
    </source>
</evidence>
<reference evidence="3 4" key="1">
    <citation type="submission" date="2024-02" db="EMBL/GenBank/DDBJ databases">
        <authorList>
            <person name="Chen Y."/>
            <person name="Shah S."/>
            <person name="Dougan E. K."/>
            <person name="Thang M."/>
            <person name="Chan C."/>
        </authorList>
    </citation>
    <scope>NUCLEOTIDE SEQUENCE [LARGE SCALE GENOMIC DNA]</scope>
</reference>
<feature type="transmembrane region" description="Helical" evidence="1">
    <location>
        <begin position="283"/>
        <end position="301"/>
    </location>
</feature>
<feature type="transmembrane region" description="Helical" evidence="1">
    <location>
        <begin position="162"/>
        <end position="186"/>
    </location>
</feature>
<keyword evidence="1" id="KW-0812">Transmembrane</keyword>
<organism evidence="3 4">
    <name type="scientific">Durusdinium trenchii</name>
    <dbReference type="NCBI Taxonomy" id="1381693"/>
    <lineage>
        <taxon>Eukaryota</taxon>
        <taxon>Sar</taxon>
        <taxon>Alveolata</taxon>
        <taxon>Dinophyceae</taxon>
        <taxon>Suessiales</taxon>
        <taxon>Symbiodiniaceae</taxon>
        <taxon>Durusdinium</taxon>
    </lineage>
</organism>